<evidence type="ECO:0000256" key="1">
    <source>
        <dbReference type="ARBA" id="ARBA00001947"/>
    </source>
</evidence>
<dbReference type="Pfam" id="PF00246">
    <property type="entry name" value="Peptidase_M14"/>
    <property type="match status" value="1"/>
</dbReference>
<dbReference type="SMART" id="SM00631">
    <property type="entry name" value="Zn_pept"/>
    <property type="match status" value="1"/>
</dbReference>
<proteinExistence type="inferred from homology"/>
<evidence type="ECO:0000256" key="2">
    <source>
        <dbReference type="ARBA" id="ARBA00005988"/>
    </source>
</evidence>
<dbReference type="OrthoDB" id="5294005at2"/>
<gene>
    <name evidence="9" type="ORF">MBELCI_3547</name>
</gene>
<reference evidence="9" key="1">
    <citation type="journal article" date="2013" name="Genome Announc.">
        <title>Draft Genome Sequence of Loktanella cinnabarina LL-001T, Isolated from Deep-Sea Floor Sediment.</title>
        <authorList>
            <person name="Nishi S."/>
            <person name="Tsubouchi T."/>
            <person name="Takaki Y."/>
            <person name="Koyanagi R."/>
            <person name="Satoh N."/>
            <person name="Maruyama T."/>
            <person name="Hatada Y."/>
        </authorList>
    </citation>
    <scope>NUCLEOTIDE SEQUENCE [LARGE SCALE GENOMIC DNA]</scope>
    <source>
        <strain evidence="9">LL-001</strain>
    </source>
</reference>
<feature type="domain" description="Peptidase M14" evidence="8">
    <location>
        <begin position="2"/>
        <end position="353"/>
    </location>
</feature>
<evidence type="ECO:0000256" key="6">
    <source>
        <dbReference type="ARBA" id="ARBA00023049"/>
    </source>
</evidence>
<protein>
    <submittedName>
        <fullName evidence="9">Carboxypeptidase A</fullName>
    </submittedName>
</protein>
<keyword evidence="5" id="KW-0862">Zinc</keyword>
<keyword evidence="4" id="KW-0378">Hydrolase</keyword>
<keyword evidence="3" id="KW-0645">Protease</keyword>
<sequence length="359" mass="39907">MSYLNFEEITTGIQLLATEYGDFCDLVTLPHTSVETRQVHALALGDTRGPDMKTVIYVGGVHAREWIPPDALVYLAADLLEARKGGTGLTYGEARITADEISQIFANMQLLILPCANPDGRVYSQEVDPDWRKNRVPNPMPDGGMCHGVDLNRNFDVAWDFRRTFAPNAVSASDDPCHKYIYVGPEAASEPETRNIVWLLDHYTGARWYLDIHSAVPAVFHNWGLDDIQTDTPEMNFLNPAHDGQRGIAGDTAYREFIEEADAAELLRLSQLMAKEIHKVRGDDYEVSAAFSLYATSGASDDYAYSRHHANQDKPKVLGFTMECGHDFQPEFNEAENVMREVSAALVKFAADVSTTAIA</sequence>
<evidence type="ECO:0000313" key="10">
    <source>
        <dbReference type="Proteomes" id="UP000016566"/>
    </source>
</evidence>
<dbReference type="GO" id="GO:0006508">
    <property type="term" value="P:proteolysis"/>
    <property type="evidence" value="ECO:0007669"/>
    <property type="project" value="UniProtKB-KW"/>
</dbReference>
<dbReference type="PROSITE" id="PS52035">
    <property type="entry name" value="PEPTIDASE_M14"/>
    <property type="match status" value="1"/>
</dbReference>
<feature type="active site" description="Proton donor/acceptor" evidence="7">
    <location>
        <position position="323"/>
    </location>
</feature>
<keyword evidence="10" id="KW-1185">Reference proteome</keyword>
<comment type="cofactor">
    <cofactor evidence="1">
        <name>Zn(2+)</name>
        <dbReference type="ChEBI" id="CHEBI:29105"/>
    </cofactor>
</comment>
<accession>U2Z7R8</accession>
<keyword evidence="9" id="KW-0121">Carboxypeptidase</keyword>
<comment type="similarity">
    <text evidence="2 7">Belongs to the peptidase M14 family.</text>
</comment>
<evidence type="ECO:0000256" key="7">
    <source>
        <dbReference type="PROSITE-ProRule" id="PRU01379"/>
    </source>
</evidence>
<dbReference type="CDD" id="cd06228">
    <property type="entry name" value="M14-like"/>
    <property type="match status" value="1"/>
</dbReference>
<dbReference type="RefSeq" id="WP_021695593.1">
    <property type="nucleotide sequence ID" value="NZ_BATB01000096.1"/>
</dbReference>
<evidence type="ECO:0000256" key="5">
    <source>
        <dbReference type="ARBA" id="ARBA00022833"/>
    </source>
</evidence>
<organism evidence="9 10">
    <name type="scientific">Limimaricola cinnabarinus LL-001</name>
    <dbReference type="NCBI Taxonomy" id="1337093"/>
    <lineage>
        <taxon>Bacteria</taxon>
        <taxon>Pseudomonadati</taxon>
        <taxon>Pseudomonadota</taxon>
        <taxon>Alphaproteobacteria</taxon>
        <taxon>Rhodobacterales</taxon>
        <taxon>Paracoccaceae</taxon>
        <taxon>Limimaricola</taxon>
    </lineage>
</organism>
<dbReference type="GO" id="GO:0008270">
    <property type="term" value="F:zinc ion binding"/>
    <property type="evidence" value="ECO:0007669"/>
    <property type="project" value="InterPro"/>
</dbReference>
<dbReference type="Proteomes" id="UP000016566">
    <property type="component" value="Unassembled WGS sequence"/>
</dbReference>
<evidence type="ECO:0000313" key="9">
    <source>
        <dbReference type="EMBL" id="GAD57495.1"/>
    </source>
</evidence>
<dbReference type="AlphaFoldDB" id="U2Z7R8"/>
<keyword evidence="6" id="KW-0482">Metalloprotease</keyword>
<evidence type="ECO:0000259" key="8">
    <source>
        <dbReference type="PROSITE" id="PS52035"/>
    </source>
</evidence>
<dbReference type="SUPFAM" id="SSF53187">
    <property type="entry name" value="Zn-dependent exopeptidases"/>
    <property type="match status" value="1"/>
</dbReference>
<dbReference type="GO" id="GO:0005615">
    <property type="term" value="C:extracellular space"/>
    <property type="evidence" value="ECO:0007669"/>
    <property type="project" value="TreeGrafter"/>
</dbReference>
<name>U2Z7R8_9RHOB</name>
<dbReference type="Gene3D" id="3.40.630.10">
    <property type="entry name" value="Zn peptidases"/>
    <property type="match status" value="1"/>
</dbReference>
<dbReference type="GO" id="GO:0004181">
    <property type="term" value="F:metallocarboxypeptidase activity"/>
    <property type="evidence" value="ECO:0007669"/>
    <property type="project" value="InterPro"/>
</dbReference>
<comment type="caution">
    <text evidence="9">The sequence shown here is derived from an EMBL/GenBank/DDBJ whole genome shotgun (WGS) entry which is preliminary data.</text>
</comment>
<evidence type="ECO:0000256" key="4">
    <source>
        <dbReference type="ARBA" id="ARBA00022801"/>
    </source>
</evidence>
<dbReference type="EMBL" id="BATB01000096">
    <property type="protein sequence ID" value="GAD57495.1"/>
    <property type="molecule type" value="Genomic_DNA"/>
</dbReference>
<evidence type="ECO:0000256" key="3">
    <source>
        <dbReference type="ARBA" id="ARBA00022670"/>
    </source>
</evidence>
<dbReference type="eggNOG" id="COG2866">
    <property type="taxonomic scope" value="Bacteria"/>
</dbReference>
<dbReference type="InterPro" id="IPR000834">
    <property type="entry name" value="Peptidase_M14"/>
</dbReference>
<dbReference type="PANTHER" id="PTHR11705:SF143">
    <property type="entry name" value="SLL0236 PROTEIN"/>
    <property type="match status" value="1"/>
</dbReference>
<dbReference type="PANTHER" id="PTHR11705">
    <property type="entry name" value="PROTEASE FAMILY M14 CARBOXYPEPTIDASE A,B"/>
    <property type="match status" value="1"/>
</dbReference>
<dbReference type="STRING" id="1337093.MBELCI_3547"/>